<dbReference type="OrthoDB" id="9801052at2"/>
<dbReference type="AlphaFoldDB" id="A0A2K9NFZ8"/>
<dbReference type="KEGG" id="ncb:C0V82_16670"/>
<dbReference type="InterPro" id="IPR029044">
    <property type="entry name" value="Nucleotide-diphossugar_trans"/>
</dbReference>
<keyword evidence="1" id="KW-0946">Virion</keyword>
<dbReference type="RefSeq" id="WP_102113605.1">
    <property type="nucleotide sequence ID" value="NZ_BMGN01000006.1"/>
</dbReference>
<dbReference type="InterPro" id="IPR003329">
    <property type="entry name" value="Cytidylyl_trans"/>
</dbReference>
<reference evidence="1 2" key="1">
    <citation type="submission" date="2017-12" db="EMBL/GenBank/DDBJ databases">
        <title>Genomes of bacteria within cyanobacterial aggregates.</title>
        <authorList>
            <person name="Cai H."/>
        </authorList>
    </citation>
    <scope>NUCLEOTIDE SEQUENCE [LARGE SCALE GENOMIC DNA]</scope>
    <source>
        <strain evidence="1 2">TH16</strain>
    </source>
</reference>
<dbReference type="GO" id="GO:0005829">
    <property type="term" value="C:cytosol"/>
    <property type="evidence" value="ECO:0007669"/>
    <property type="project" value="TreeGrafter"/>
</dbReference>
<evidence type="ECO:0000313" key="1">
    <source>
        <dbReference type="EMBL" id="AUN32054.1"/>
    </source>
</evidence>
<keyword evidence="2" id="KW-1185">Reference proteome</keyword>
<dbReference type="EMBL" id="CP025612">
    <property type="protein sequence ID" value="AUN32054.1"/>
    <property type="molecule type" value="Genomic_DNA"/>
</dbReference>
<organism evidence="1 2">
    <name type="scientific">Niveispirillum cyanobacteriorum</name>
    <dbReference type="NCBI Taxonomy" id="1612173"/>
    <lineage>
        <taxon>Bacteria</taxon>
        <taxon>Pseudomonadati</taxon>
        <taxon>Pseudomonadota</taxon>
        <taxon>Alphaproteobacteria</taxon>
        <taxon>Rhodospirillales</taxon>
        <taxon>Azospirillaceae</taxon>
        <taxon>Niveispirillum</taxon>
    </lineage>
</organism>
<dbReference type="PANTHER" id="PTHR42866">
    <property type="entry name" value="3-DEOXY-MANNO-OCTULOSONATE CYTIDYLYLTRANSFERASE"/>
    <property type="match status" value="1"/>
</dbReference>
<dbReference type="Gene3D" id="3.90.550.10">
    <property type="entry name" value="Spore Coat Polysaccharide Biosynthesis Protein SpsA, Chain A"/>
    <property type="match status" value="1"/>
</dbReference>
<dbReference type="PANTHER" id="PTHR42866:SF1">
    <property type="entry name" value="SPORE COAT POLYSACCHARIDE BIOSYNTHESIS PROTEIN SPSF"/>
    <property type="match status" value="1"/>
</dbReference>
<protein>
    <submittedName>
        <fullName evidence="1">Spore coat protein</fullName>
    </submittedName>
</protein>
<proteinExistence type="predicted"/>
<dbReference type="CDD" id="cd02518">
    <property type="entry name" value="GT2_SpsF"/>
    <property type="match status" value="1"/>
</dbReference>
<name>A0A2K9NFZ8_9PROT</name>
<dbReference type="Proteomes" id="UP000234752">
    <property type="component" value="Chromosome eg_2"/>
</dbReference>
<evidence type="ECO:0000313" key="2">
    <source>
        <dbReference type="Proteomes" id="UP000234752"/>
    </source>
</evidence>
<dbReference type="Pfam" id="PF02348">
    <property type="entry name" value="CTP_transf_3"/>
    <property type="match status" value="1"/>
</dbReference>
<sequence length="247" mass="27802">MVPRIIGIIQARMGSTRLPGKVMMNVAGKSLIAHQIDRLRRSHHLTGLCVATSDLAQDDALATHVEALGVPVFRGSETDVLDRFYRAALAQQADIAVRFTGDCPLIDPTLVDDLITLYRTAAPPLSYAAIDVARYPRGLDAEIVGMADLRTAWQEATEPFEREHVMPFLWRRPDRFRLNWLSDPTLDAPWRWCVDTEQDLILVRHLLETLLPVKPAFGWRDADAAMHANPQWALINRDVVQKTLPPT</sequence>
<keyword evidence="1" id="KW-0167">Capsid protein</keyword>
<accession>A0A2K9NFZ8</accession>
<dbReference type="SUPFAM" id="SSF53448">
    <property type="entry name" value="Nucleotide-diphospho-sugar transferases"/>
    <property type="match status" value="1"/>
</dbReference>
<gene>
    <name evidence="1" type="ORF">C0V82_16670</name>
</gene>